<evidence type="ECO:0000313" key="2">
    <source>
        <dbReference type="EMBL" id="QDS92065.1"/>
    </source>
</evidence>
<accession>A0A517MB08</accession>
<dbReference type="RefSeq" id="WP_145350260.1">
    <property type="nucleotide sequence ID" value="NZ_CP036262.1"/>
</dbReference>
<dbReference type="OrthoDB" id="276004at2"/>
<protein>
    <submittedName>
        <fullName evidence="2">Hemerythrin HHE cation binding domain protein</fullName>
    </submittedName>
</protein>
<dbReference type="EMBL" id="CP036262">
    <property type="protein sequence ID" value="QDS92065.1"/>
    <property type="molecule type" value="Genomic_DNA"/>
</dbReference>
<feature type="domain" description="Hemerythrin-like" evidence="1">
    <location>
        <begin position="17"/>
        <end position="142"/>
    </location>
</feature>
<dbReference type="Pfam" id="PF01814">
    <property type="entry name" value="Hemerythrin"/>
    <property type="match status" value="1"/>
</dbReference>
<dbReference type="Gene3D" id="1.20.120.520">
    <property type="entry name" value="nmb1532 protein domain like"/>
    <property type="match status" value="1"/>
</dbReference>
<dbReference type="AlphaFoldDB" id="A0A517MB08"/>
<sequence>MSDDKPAGRVTINAAFLQEIKADHQQLKELLERLRAWSAQPQAMPNHNREFTETLGALRDQLAFHFSLEEAYGYFEDAIESSPRLDNQAHALRAQHAELFVLARDLADSANQRDLEQLTQCEALAAQFQVFDKALKAHESAELNLILVALEEDLGVGD</sequence>
<name>A0A517MB08_9BACT</name>
<gene>
    <name evidence="2" type="ORF">FF011L_08010</name>
</gene>
<dbReference type="Proteomes" id="UP000320672">
    <property type="component" value="Chromosome"/>
</dbReference>
<evidence type="ECO:0000313" key="3">
    <source>
        <dbReference type="Proteomes" id="UP000320672"/>
    </source>
</evidence>
<dbReference type="KEGG" id="rml:FF011L_08010"/>
<evidence type="ECO:0000259" key="1">
    <source>
        <dbReference type="Pfam" id="PF01814"/>
    </source>
</evidence>
<organism evidence="2 3">
    <name type="scientific">Roseimaritima multifibrata</name>
    <dbReference type="NCBI Taxonomy" id="1930274"/>
    <lineage>
        <taxon>Bacteria</taxon>
        <taxon>Pseudomonadati</taxon>
        <taxon>Planctomycetota</taxon>
        <taxon>Planctomycetia</taxon>
        <taxon>Pirellulales</taxon>
        <taxon>Pirellulaceae</taxon>
        <taxon>Roseimaritima</taxon>
    </lineage>
</organism>
<reference evidence="2 3" key="1">
    <citation type="submission" date="2019-02" db="EMBL/GenBank/DDBJ databases">
        <title>Deep-cultivation of Planctomycetes and their phenomic and genomic characterization uncovers novel biology.</title>
        <authorList>
            <person name="Wiegand S."/>
            <person name="Jogler M."/>
            <person name="Boedeker C."/>
            <person name="Pinto D."/>
            <person name="Vollmers J."/>
            <person name="Rivas-Marin E."/>
            <person name="Kohn T."/>
            <person name="Peeters S.H."/>
            <person name="Heuer A."/>
            <person name="Rast P."/>
            <person name="Oberbeckmann S."/>
            <person name="Bunk B."/>
            <person name="Jeske O."/>
            <person name="Meyerdierks A."/>
            <person name="Storesund J.E."/>
            <person name="Kallscheuer N."/>
            <person name="Luecker S."/>
            <person name="Lage O.M."/>
            <person name="Pohl T."/>
            <person name="Merkel B.J."/>
            <person name="Hornburger P."/>
            <person name="Mueller R.-W."/>
            <person name="Bruemmer F."/>
            <person name="Labrenz M."/>
            <person name="Spormann A.M."/>
            <person name="Op den Camp H."/>
            <person name="Overmann J."/>
            <person name="Amann R."/>
            <person name="Jetten M.S.M."/>
            <person name="Mascher T."/>
            <person name="Medema M.H."/>
            <person name="Devos D.P."/>
            <person name="Kaster A.-K."/>
            <person name="Ovreas L."/>
            <person name="Rohde M."/>
            <person name="Galperin M.Y."/>
            <person name="Jogler C."/>
        </authorList>
    </citation>
    <scope>NUCLEOTIDE SEQUENCE [LARGE SCALE GENOMIC DNA]</scope>
    <source>
        <strain evidence="2 3">FF011L</strain>
    </source>
</reference>
<proteinExistence type="predicted"/>
<dbReference type="InterPro" id="IPR012312">
    <property type="entry name" value="Hemerythrin-like"/>
</dbReference>
<keyword evidence="3" id="KW-1185">Reference proteome</keyword>